<accession>A0AC61QR26</accession>
<comment type="caution">
    <text evidence="1">The sequence shown here is derived from an EMBL/GenBank/DDBJ whole genome shotgun (WGS) entry which is preliminary data.</text>
</comment>
<protein>
    <submittedName>
        <fullName evidence="1">Uncharacterized protein</fullName>
    </submittedName>
</protein>
<dbReference type="EMBL" id="SRZC01000007">
    <property type="protein sequence ID" value="TGX82770.1"/>
    <property type="molecule type" value="Genomic_DNA"/>
</dbReference>
<evidence type="ECO:0000313" key="2">
    <source>
        <dbReference type="Proteomes" id="UP000308886"/>
    </source>
</evidence>
<sequence>MKEFSAQTGGRYTYADDLENLQDLALAFAQIFDDCDNFIVSGCEITGSAISAGYVFLNGKFRYFSGATGITSWPQYIYEANFTENMPYESGGSKVGRNIYGCAIGKSVPVKQDELTGKALQSIAMPSTGGLRMKDAFIGKYALLLNPASSSQTVNSVVNFAKTINANGDVTVNKSVTIKSGAIKTEINYSGSTLNVKYTGNANNYQLSLEDGVGLRFYANGTLIATIGASAITFSKPVSANEGMFGGLVLTANNLYQGTANATSELAINVCGYNGGITQFRTTHIGNGKGKILFSIVGSEGSANIYGVTKIEAGVTDGLILKANAQKENNSLTNAISWRDSLNNVMARIGFLSTTDQVFSISVPSYNLSIMGHASVNIGPAIMEDGILLSEKYVLATNFTKELNKKANTADVYTTTQANEKFAIKASGLSQFVSTTVTAADCRSHIGAIGKSDLSSYAKLSNCLSDMATSDAQKQKIRNNIGAAGVGDFQPKLTDSGWKWIKDSLYVRQIGNIVCIQGSTKTVHSGTVFTIPNTIAAPSHAVKHSIALSNKKSWVCKIAAGQRACTVVYCDGSCGKSTEFSITYMV</sequence>
<keyword evidence="2" id="KW-1185">Reference proteome</keyword>
<gene>
    <name evidence="1" type="ORF">E5358_05375</name>
</gene>
<dbReference type="Proteomes" id="UP000308886">
    <property type="component" value="Unassembled WGS sequence"/>
</dbReference>
<proteinExistence type="predicted"/>
<evidence type="ECO:0000313" key="1">
    <source>
        <dbReference type="EMBL" id="TGX82770.1"/>
    </source>
</evidence>
<organism evidence="1 2">
    <name type="scientific">Palleniella muris</name>
    <dbReference type="NCBI Taxonomy" id="3038145"/>
    <lineage>
        <taxon>Bacteria</taxon>
        <taxon>Pseudomonadati</taxon>
        <taxon>Bacteroidota</taxon>
        <taxon>Bacteroidia</taxon>
        <taxon>Bacteroidales</taxon>
        <taxon>Prevotellaceae</taxon>
        <taxon>Palleniella</taxon>
    </lineage>
</organism>
<name>A0AC61QR26_9BACT</name>
<reference evidence="1" key="1">
    <citation type="submission" date="2019-04" db="EMBL/GenBank/DDBJ databases">
        <title>Microbes associate with the intestines of laboratory mice.</title>
        <authorList>
            <person name="Navarre W."/>
            <person name="Wong E."/>
            <person name="Huang K."/>
            <person name="Tropini C."/>
            <person name="Ng K."/>
            <person name="Yu B."/>
        </authorList>
    </citation>
    <scope>NUCLEOTIDE SEQUENCE</scope>
    <source>
        <strain evidence="1">NM73_A23</strain>
    </source>
</reference>